<reference evidence="3" key="1">
    <citation type="journal article" date="2023" name="Mol. Phylogenet. Evol.">
        <title>Genome-scale phylogeny and comparative genomics of the fungal order Sordariales.</title>
        <authorList>
            <person name="Hensen N."/>
            <person name="Bonometti L."/>
            <person name="Westerberg I."/>
            <person name="Brannstrom I.O."/>
            <person name="Guillou S."/>
            <person name="Cros-Aarteil S."/>
            <person name="Calhoun S."/>
            <person name="Haridas S."/>
            <person name="Kuo A."/>
            <person name="Mondo S."/>
            <person name="Pangilinan J."/>
            <person name="Riley R."/>
            <person name="LaButti K."/>
            <person name="Andreopoulos B."/>
            <person name="Lipzen A."/>
            <person name="Chen C."/>
            <person name="Yan M."/>
            <person name="Daum C."/>
            <person name="Ng V."/>
            <person name="Clum A."/>
            <person name="Steindorff A."/>
            <person name="Ohm R.A."/>
            <person name="Martin F."/>
            <person name="Silar P."/>
            <person name="Natvig D.O."/>
            <person name="Lalanne C."/>
            <person name="Gautier V."/>
            <person name="Ament-Velasquez S.L."/>
            <person name="Kruys A."/>
            <person name="Hutchinson M.I."/>
            <person name="Powell A.J."/>
            <person name="Barry K."/>
            <person name="Miller A.N."/>
            <person name="Grigoriev I.V."/>
            <person name="Debuchy R."/>
            <person name="Gladieux P."/>
            <person name="Hiltunen Thoren M."/>
            <person name="Johannesson H."/>
        </authorList>
    </citation>
    <scope>NUCLEOTIDE SEQUENCE</scope>
    <source>
        <strain evidence="3">CBS 958.72</strain>
    </source>
</reference>
<accession>A0AAE0KM89</accession>
<dbReference type="GO" id="GO:0032981">
    <property type="term" value="P:mitochondrial respiratory chain complex I assembly"/>
    <property type="evidence" value="ECO:0007669"/>
    <property type="project" value="TreeGrafter"/>
</dbReference>
<evidence type="ECO:0000256" key="2">
    <source>
        <dbReference type="SAM" id="MobiDB-lite"/>
    </source>
</evidence>
<dbReference type="GO" id="GO:0005739">
    <property type="term" value="C:mitochondrion"/>
    <property type="evidence" value="ECO:0007669"/>
    <property type="project" value="TreeGrafter"/>
</dbReference>
<dbReference type="GO" id="GO:0045271">
    <property type="term" value="C:respiratory chain complex I"/>
    <property type="evidence" value="ECO:0007669"/>
    <property type="project" value="InterPro"/>
</dbReference>
<evidence type="ECO:0000313" key="3">
    <source>
        <dbReference type="EMBL" id="KAK3379343.1"/>
    </source>
</evidence>
<dbReference type="Proteomes" id="UP001287356">
    <property type="component" value="Unassembled WGS sequence"/>
</dbReference>
<evidence type="ECO:0000256" key="1">
    <source>
        <dbReference type="ARBA" id="ARBA00007355"/>
    </source>
</evidence>
<dbReference type="PANTHER" id="PTHR32470">
    <property type="entry name" value="ADH DEHYDROGENASE [UBIQUINONE] 1 ALPHA SUBCOMPLEX ASSEMBLY FACTOR 2"/>
    <property type="match status" value="1"/>
</dbReference>
<feature type="compositionally biased region" description="Low complexity" evidence="2">
    <location>
        <begin position="187"/>
        <end position="197"/>
    </location>
</feature>
<comment type="similarity">
    <text evidence="1">Belongs to the complex I NDUFA12 subunit family.</text>
</comment>
<proteinExistence type="inferred from homology"/>
<comment type="caution">
    <text evidence="3">The sequence shown here is derived from an EMBL/GenBank/DDBJ whole genome shotgun (WGS) entry which is preliminary data.</text>
</comment>
<evidence type="ECO:0008006" key="5">
    <source>
        <dbReference type="Google" id="ProtNLM"/>
    </source>
</evidence>
<feature type="compositionally biased region" description="Low complexity" evidence="2">
    <location>
        <begin position="141"/>
        <end position="152"/>
    </location>
</feature>
<dbReference type="InterPro" id="IPR052618">
    <property type="entry name" value="ComplexI_NDUFA12"/>
</dbReference>
<dbReference type="EMBL" id="JAULSN010000002">
    <property type="protein sequence ID" value="KAK3379343.1"/>
    <property type="molecule type" value="Genomic_DNA"/>
</dbReference>
<keyword evidence="4" id="KW-1185">Reference proteome</keyword>
<feature type="compositionally biased region" description="Polar residues" evidence="2">
    <location>
        <begin position="159"/>
        <end position="169"/>
    </location>
</feature>
<sequence>MAGKEITPFFRAWCKWKKLRLPWRRQFLVGLDLQGNTYWEFRNRGARVAEDGRWRRIVQYPSGTHLGDVKVPPLWHQWLRHTRHDPPSLTEQRGDVARQARMKVLAAQANARWAAKPSLIDALPRRQAPLPAFSPRPPVAAPHQEQQQQQQPEPKEPATTGTPVDSSACETAPPPRQDTWREMQQDAKPAAAAAAAPGPDPWKKARGGPSEAWQPQAWSPGSPKKP</sequence>
<reference evidence="3" key="2">
    <citation type="submission" date="2023-06" db="EMBL/GenBank/DDBJ databases">
        <authorList>
            <consortium name="Lawrence Berkeley National Laboratory"/>
            <person name="Haridas S."/>
            <person name="Hensen N."/>
            <person name="Bonometti L."/>
            <person name="Westerberg I."/>
            <person name="Brannstrom I.O."/>
            <person name="Guillou S."/>
            <person name="Cros-Aarteil S."/>
            <person name="Calhoun S."/>
            <person name="Kuo A."/>
            <person name="Mondo S."/>
            <person name="Pangilinan J."/>
            <person name="Riley R."/>
            <person name="Labutti K."/>
            <person name="Andreopoulos B."/>
            <person name="Lipzen A."/>
            <person name="Chen C."/>
            <person name="Yanf M."/>
            <person name="Daum C."/>
            <person name="Ng V."/>
            <person name="Clum A."/>
            <person name="Steindorff A."/>
            <person name="Ohm R."/>
            <person name="Martin F."/>
            <person name="Silar P."/>
            <person name="Natvig D."/>
            <person name="Lalanne C."/>
            <person name="Gautier V."/>
            <person name="Ament-Velasquez S.L."/>
            <person name="Kruys A."/>
            <person name="Hutchinson M.I."/>
            <person name="Powell A.J."/>
            <person name="Barry K."/>
            <person name="Miller A.N."/>
            <person name="Grigoriev I.V."/>
            <person name="Debuchy R."/>
            <person name="Gladieux P."/>
            <person name="Thoren M.H."/>
            <person name="Johannesson H."/>
        </authorList>
    </citation>
    <scope>NUCLEOTIDE SEQUENCE</scope>
    <source>
        <strain evidence="3">CBS 958.72</strain>
    </source>
</reference>
<gene>
    <name evidence="3" type="ORF">B0T24DRAFT_663543</name>
</gene>
<dbReference type="PANTHER" id="PTHR32470:SF2">
    <property type="entry name" value="NADH DEHYDROGENASE [UBIQUINONE] 1 ALPHA SUBCOMPLEX ASSEMBLY FACTOR 2"/>
    <property type="match status" value="1"/>
</dbReference>
<dbReference type="AlphaFoldDB" id="A0AAE0KM89"/>
<feature type="region of interest" description="Disordered" evidence="2">
    <location>
        <begin position="128"/>
        <end position="226"/>
    </location>
</feature>
<dbReference type="Pfam" id="PF05071">
    <property type="entry name" value="NDUFA12"/>
    <property type="match status" value="1"/>
</dbReference>
<name>A0AAE0KM89_9PEZI</name>
<organism evidence="3 4">
    <name type="scientific">Lasiosphaeria ovina</name>
    <dbReference type="NCBI Taxonomy" id="92902"/>
    <lineage>
        <taxon>Eukaryota</taxon>
        <taxon>Fungi</taxon>
        <taxon>Dikarya</taxon>
        <taxon>Ascomycota</taxon>
        <taxon>Pezizomycotina</taxon>
        <taxon>Sordariomycetes</taxon>
        <taxon>Sordariomycetidae</taxon>
        <taxon>Sordariales</taxon>
        <taxon>Lasiosphaeriaceae</taxon>
        <taxon>Lasiosphaeria</taxon>
    </lineage>
</organism>
<protein>
    <recommendedName>
        <fullName evidence="5">NADH dehydrogenase [ubiquinone] 1 alpha subcomplex subunit</fullName>
    </recommendedName>
</protein>
<evidence type="ECO:0000313" key="4">
    <source>
        <dbReference type="Proteomes" id="UP001287356"/>
    </source>
</evidence>
<dbReference type="InterPro" id="IPR007763">
    <property type="entry name" value="NDUFA12"/>
</dbReference>